<name>A0A2H0REA4_9BACT</name>
<accession>A0A2H0REA4</accession>
<dbReference type="EMBL" id="PCXV01000008">
    <property type="protein sequence ID" value="PIR44344.1"/>
    <property type="molecule type" value="Genomic_DNA"/>
</dbReference>
<proteinExistence type="predicted"/>
<reference evidence="1 2" key="1">
    <citation type="submission" date="2017-09" db="EMBL/GenBank/DDBJ databases">
        <title>Depth-based differentiation of microbial function through sediment-hosted aquifers and enrichment of novel symbionts in the deep terrestrial subsurface.</title>
        <authorList>
            <person name="Probst A.J."/>
            <person name="Ladd B."/>
            <person name="Jarett J.K."/>
            <person name="Geller-Mcgrath D.E."/>
            <person name="Sieber C.M."/>
            <person name="Emerson J.B."/>
            <person name="Anantharaman K."/>
            <person name="Thomas B.C."/>
            <person name="Malmstrom R."/>
            <person name="Stieglmeier M."/>
            <person name="Klingl A."/>
            <person name="Woyke T."/>
            <person name="Ryan C.M."/>
            <person name="Banfield J.F."/>
        </authorList>
    </citation>
    <scope>NUCLEOTIDE SEQUENCE [LARGE SCALE GENOMIC DNA]</scope>
    <source>
        <strain evidence="1">CG10_big_fil_rev_8_21_14_0_10_31_9</strain>
    </source>
</reference>
<evidence type="ECO:0000313" key="1">
    <source>
        <dbReference type="EMBL" id="PIR44344.1"/>
    </source>
</evidence>
<protein>
    <submittedName>
        <fullName evidence="1">Uncharacterized protein</fullName>
    </submittedName>
</protein>
<dbReference type="AlphaFoldDB" id="A0A2H0REA4"/>
<organism evidence="1 2">
    <name type="scientific">Candidatus Wolfebacteria bacterium CG10_big_fil_rev_8_21_14_0_10_31_9</name>
    <dbReference type="NCBI Taxonomy" id="1975070"/>
    <lineage>
        <taxon>Bacteria</taxon>
        <taxon>Candidatus Wolfeibacteriota</taxon>
    </lineage>
</organism>
<evidence type="ECO:0000313" key="2">
    <source>
        <dbReference type="Proteomes" id="UP000231602"/>
    </source>
</evidence>
<dbReference type="Proteomes" id="UP000231602">
    <property type="component" value="Unassembled WGS sequence"/>
</dbReference>
<comment type="caution">
    <text evidence="1">The sequence shown here is derived from an EMBL/GenBank/DDBJ whole genome shotgun (WGS) entry which is preliminary data.</text>
</comment>
<gene>
    <name evidence="1" type="ORF">COV23_00280</name>
</gene>
<sequence>MEYPQAEYFHKLRITVPVYGVTMPGFQLTISQVSNQTGRNLKGLCRDLSDILFDEEFLRKKETIIFVRLCLGQPPKLDDDGISIGIDPQGRLLIEMERSNECYEFS</sequence>